<dbReference type="InterPro" id="IPR009014">
    <property type="entry name" value="Transketo_C/PFOR_II"/>
</dbReference>
<evidence type="ECO:0000256" key="14">
    <source>
        <dbReference type="PIRSR" id="PIRSR605478-3"/>
    </source>
</evidence>
<evidence type="ECO:0000256" key="13">
    <source>
        <dbReference type="PIRSR" id="PIRSR605478-2"/>
    </source>
</evidence>
<comment type="subunit">
    <text evidence="4">Homodimer.</text>
</comment>
<feature type="site" description="Important for catalytic activity" evidence="16">
    <location>
        <position position="31"/>
    </location>
</feature>
<feature type="binding site" evidence="13">
    <location>
        <position position="474"/>
    </location>
    <ligand>
        <name>substrate</name>
    </ligand>
</feature>
<dbReference type="Pfam" id="PF22613">
    <property type="entry name" value="Transketolase_C_1"/>
    <property type="match status" value="1"/>
</dbReference>
<evidence type="ECO:0000256" key="11">
    <source>
        <dbReference type="NCBIfam" id="TIGR00232"/>
    </source>
</evidence>
<dbReference type="FunFam" id="3.40.50.970:FF:000003">
    <property type="entry name" value="Transketolase"/>
    <property type="match status" value="1"/>
</dbReference>
<dbReference type="InterPro" id="IPR005474">
    <property type="entry name" value="Transketolase_N"/>
</dbReference>
<feature type="binding site" evidence="13">
    <location>
        <position position="270"/>
    </location>
    <ligand>
        <name>substrate</name>
    </ligand>
</feature>
<dbReference type="InterPro" id="IPR005478">
    <property type="entry name" value="Transketolase_bac-like"/>
</dbReference>
<dbReference type="FunFam" id="3.40.50.970:FF:000004">
    <property type="entry name" value="Transketolase"/>
    <property type="match status" value="1"/>
</dbReference>
<evidence type="ECO:0000313" key="19">
    <source>
        <dbReference type="Proteomes" id="UP000541421"/>
    </source>
</evidence>
<dbReference type="RefSeq" id="WP_171589487.1">
    <property type="nucleotide sequence ID" value="NZ_JABGBO010000013.1"/>
</dbReference>
<comment type="cofactor">
    <cofactor evidence="1">
        <name>Ca(2+)</name>
        <dbReference type="ChEBI" id="CHEBI:29108"/>
    </cofactor>
</comment>
<dbReference type="PANTHER" id="PTHR43522">
    <property type="entry name" value="TRANSKETOLASE"/>
    <property type="match status" value="1"/>
</dbReference>
<dbReference type="SUPFAM" id="SSF52518">
    <property type="entry name" value="Thiamin diphosphate-binding fold (THDP-binding)"/>
    <property type="match status" value="2"/>
</dbReference>
<dbReference type="InterPro" id="IPR049557">
    <property type="entry name" value="Transketolase_CS"/>
</dbReference>
<comment type="cofactor">
    <cofactor evidence="14">
        <name>thiamine diphosphate</name>
        <dbReference type="ChEBI" id="CHEBI:58937"/>
    </cofactor>
    <text evidence="14">Binds 1 thiamine pyrophosphate per subunit. During the reaction, the substrate forms a covalent intermediate with the cofactor.</text>
</comment>
<dbReference type="AlphaFoldDB" id="A0A7Y4P4W7"/>
<evidence type="ECO:0000259" key="17">
    <source>
        <dbReference type="SMART" id="SM00861"/>
    </source>
</evidence>
<feature type="binding site" evidence="15">
    <location>
        <position position="160"/>
    </location>
    <ligand>
        <name>Mg(2+)</name>
        <dbReference type="ChEBI" id="CHEBI:18420"/>
    </ligand>
</feature>
<feature type="binding site" evidence="13">
    <location>
        <position position="31"/>
    </location>
    <ligand>
        <name>substrate</name>
    </ligand>
</feature>
<feature type="binding site" evidence="13">
    <location>
        <position position="482"/>
    </location>
    <ligand>
        <name>substrate</name>
    </ligand>
</feature>
<feature type="binding site" evidence="14">
    <location>
        <position position="161"/>
    </location>
    <ligand>
        <name>thiamine diphosphate</name>
        <dbReference type="ChEBI" id="CHEBI:58937"/>
    </ligand>
</feature>
<comment type="caution">
    <text evidence="18">The sequence shown here is derived from an EMBL/GenBank/DDBJ whole genome shotgun (WGS) entry which is preliminary data.</text>
</comment>
<dbReference type="NCBIfam" id="TIGR00232">
    <property type="entry name" value="tktlase_bact"/>
    <property type="match status" value="1"/>
</dbReference>
<dbReference type="FunFam" id="3.40.50.920:FF:000003">
    <property type="entry name" value="Transketolase"/>
    <property type="match status" value="1"/>
</dbReference>
<keyword evidence="7 15" id="KW-0479">Metal-binding</keyword>
<feature type="binding site" evidence="14">
    <location>
        <position position="270"/>
    </location>
    <ligand>
        <name>thiamine diphosphate</name>
        <dbReference type="ChEBI" id="CHEBI:58937"/>
    </ligand>
</feature>
<dbReference type="GO" id="GO:0005829">
    <property type="term" value="C:cytosol"/>
    <property type="evidence" value="ECO:0007669"/>
    <property type="project" value="TreeGrafter"/>
</dbReference>
<feature type="binding site" evidence="13">
    <location>
        <position position="486"/>
    </location>
    <ligand>
        <name>substrate</name>
    </ligand>
</feature>
<evidence type="ECO:0000256" key="8">
    <source>
        <dbReference type="ARBA" id="ARBA00022842"/>
    </source>
</evidence>
<dbReference type="SUPFAM" id="SSF52922">
    <property type="entry name" value="TK C-terminal domain-like"/>
    <property type="match status" value="1"/>
</dbReference>
<evidence type="ECO:0000256" key="10">
    <source>
        <dbReference type="ARBA" id="ARBA00049473"/>
    </source>
</evidence>
<keyword evidence="6 18" id="KW-0808">Transferase</keyword>
<dbReference type="InterPro" id="IPR055152">
    <property type="entry name" value="Transketolase-like_C_2"/>
</dbReference>
<dbReference type="GO" id="GO:0046872">
    <property type="term" value="F:metal ion binding"/>
    <property type="evidence" value="ECO:0007669"/>
    <property type="project" value="UniProtKB-KW"/>
</dbReference>
<dbReference type="PROSITE" id="PS00801">
    <property type="entry name" value="TRANSKETOLASE_1"/>
    <property type="match status" value="1"/>
</dbReference>
<dbReference type="EMBL" id="JABGBO010000013">
    <property type="protein sequence ID" value="NOL50502.1"/>
    <property type="molecule type" value="Genomic_DNA"/>
</dbReference>
<dbReference type="PANTHER" id="PTHR43522:SF2">
    <property type="entry name" value="TRANSKETOLASE 1-RELATED"/>
    <property type="match status" value="1"/>
</dbReference>
<feature type="domain" description="Transketolase-like pyrimidine-binding" evidence="17">
    <location>
        <begin position="364"/>
        <end position="547"/>
    </location>
</feature>
<evidence type="ECO:0000256" key="12">
    <source>
        <dbReference type="PIRSR" id="PIRSR605478-1"/>
    </source>
</evidence>
<dbReference type="CDD" id="cd02012">
    <property type="entry name" value="TPP_TK"/>
    <property type="match status" value="1"/>
</dbReference>
<dbReference type="InterPro" id="IPR033247">
    <property type="entry name" value="Transketolase_fam"/>
</dbReference>
<comment type="cofactor">
    <cofactor evidence="15">
        <name>Mg(2+)</name>
        <dbReference type="ChEBI" id="CHEBI:18420"/>
    </cofactor>
    <text evidence="15">Binds 1 Mg(2+) ion per subunit. Can also utilize other divalent metal cations, such as Ca(2+), Mn(2+) and Co(2+).</text>
</comment>
<keyword evidence="9 14" id="KW-0786">Thiamine pyrophosphate</keyword>
<dbReference type="Proteomes" id="UP000541421">
    <property type="component" value="Unassembled WGS sequence"/>
</dbReference>
<evidence type="ECO:0000256" key="4">
    <source>
        <dbReference type="ARBA" id="ARBA00011738"/>
    </source>
</evidence>
<keyword evidence="19" id="KW-1185">Reference proteome</keyword>
<dbReference type="Gene3D" id="3.40.50.970">
    <property type="match status" value="2"/>
</dbReference>
<feature type="binding site" evidence="15">
    <location>
        <position position="190"/>
    </location>
    <ligand>
        <name>Mg(2+)</name>
        <dbReference type="ChEBI" id="CHEBI:18420"/>
    </ligand>
</feature>
<dbReference type="InterPro" id="IPR005475">
    <property type="entry name" value="Transketolase-like_Pyr-bd"/>
</dbReference>
<evidence type="ECO:0000256" key="9">
    <source>
        <dbReference type="ARBA" id="ARBA00023052"/>
    </source>
</evidence>
<evidence type="ECO:0000256" key="1">
    <source>
        <dbReference type="ARBA" id="ARBA00001913"/>
    </source>
</evidence>
<keyword evidence="8 15" id="KW-0460">Magnesium</keyword>
<dbReference type="SMART" id="SM00861">
    <property type="entry name" value="Transket_pyr"/>
    <property type="match status" value="1"/>
</dbReference>
<feature type="binding site" evidence="13">
    <location>
        <position position="367"/>
    </location>
    <ligand>
        <name>substrate</name>
    </ligand>
</feature>
<dbReference type="InterPro" id="IPR029061">
    <property type="entry name" value="THDP-binding"/>
</dbReference>
<dbReference type="GO" id="GO:0004802">
    <property type="term" value="F:transketolase activity"/>
    <property type="evidence" value="ECO:0007669"/>
    <property type="project" value="UniProtKB-UniRule"/>
</dbReference>
<dbReference type="CDD" id="cd07033">
    <property type="entry name" value="TPP_PYR_DXS_TK_like"/>
    <property type="match status" value="1"/>
</dbReference>
<dbReference type="EC" id="2.2.1.1" evidence="5 11"/>
<accession>A0A7Y4P4W7</accession>
<comment type="similarity">
    <text evidence="3">Belongs to the transketolase family.</text>
</comment>
<comment type="cofactor">
    <cofactor evidence="2">
        <name>Co(2+)</name>
        <dbReference type="ChEBI" id="CHEBI:48828"/>
    </cofactor>
</comment>
<proteinExistence type="inferred from homology"/>
<evidence type="ECO:0000256" key="16">
    <source>
        <dbReference type="PIRSR" id="PIRSR605478-5"/>
    </source>
</evidence>
<sequence>MNTESTIKPSVLANAIRALSMDAVQQANSGHPGAPMGMADIAVALWHRHLRHNPANPQWYNRDRFVLSNGHGSMLIYSLLHLTGYDLPMSELKNFRQLHSKTPGHPEVGVTAGVETTTGPLGQGIANAVGFALAEALLAAEFNRDGLPLVDHFTYAFAGDGCLMEGVSHEAFSLAGALKLSKLIVLYDDNGISIDGHVEPWFSDDTPKRFEAYGWNVIRNVDGHDIDAVDAAIAQAKVNAAKPNAGPTLICCKTVIGKGAPNMAGTEKVHGSPLGAAEIAAAREALGWESEPFVVPEEVAKAWNHAVEGAKQEQAWNQVWEAYQKAHPALAAEFERRMHGDLPVNFASKFQDFLTETLAKKETVASRKASQFAIGALAAIMPEFLGGSADLTGSNFTDWKGVVPVRAAEQGIQAGRHINYGVREFGMAAIMNGIALHGGFLPYGGTFLTFSDYSRNAIRMAALMKQRVVHVFTHDSIGLGEDGPTHQSIEHAWSLRLIPNLDVWRPCDTYETAIAWQSAVMRPASLGLNVKAGGPSALLLSRQNLPFVERDEETCINVAKGGYVLRDAAGAKAVIIATGSEVDIALKAQALLADEGIAVRVVSMPSTNVFDRQSAEYQNSVLPVDLPAVAVEAGCSGAWYKYVGRRGAVVGIDTYGESAPAGVLFKHFGLTPENVAQKVKEIL</sequence>
<dbReference type="Pfam" id="PF00456">
    <property type="entry name" value="Transketolase_N"/>
    <property type="match status" value="1"/>
</dbReference>
<evidence type="ECO:0000256" key="5">
    <source>
        <dbReference type="ARBA" id="ARBA00013152"/>
    </source>
</evidence>
<feature type="site" description="Important for catalytic activity" evidence="16">
    <location>
        <position position="270"/>
    </location>
</feature>
<dbReference type="Gene3D" id="3.40.50.920">
    <property type="match status" value="1"/>
</dbReference>
<comment type="catalytic activity">
    <reaction evidence="10">
        <text>D-sedoheptulose 7-phosphate + D-glyceraldehyde 3-phosphate = aldehydo-D-ribose 5-phosphate + D-xylulose 5-phosphate</text>
        <dbReference type="Rhea" id="RHEA:10508"/>
        <dbReference type="ChEBI" id="CHEBI:57483"/>
        <dbReference type="ChEBI" id="CHEBI:57737"/>
        <dbReference type="ChEBI" id="CHEBI:58273"/>
        <dbReference type="ChEBI" id="CHEBI:59776"/>
        <dbReference type="EC" id="2.2.1.1"/>
    </reaction>
</comment>
<feature type="active site" description="Proton donor" evidence="12">
    <location>
        <position position="424"/>
    </location>
</feature>
<dbReference type="GO" id="GO:0009052">
    <property type="term" value="P:pentose-phosphate shunt, non-oxidative branch"/>
    <property type="evidence" value="ECO:0007669"/>
    <property type="project" value="UniProtKB-ARBA"/>
</dbReference>
<evidence type="ECO:0000256" key="7">
    <source>
        <dbReference type="ARBA" id="ARBA00022723"/>
    </source>
</evidence>
<evidence type="ECO:0000256" key="6">
    <source>
        <dbReference type="ARBA" id="ARBA00022679"/>
    </source>
</evidence>
<evidence type="ECO:0000256" key="2">
    <source>
        <dbReference type="ARBA" id="ARBA00001941"/>
    </source>
</evidence>
<feature type="binding site" evidence="14">
    <location>
        <position position="450"/>
    </location>
    <ligand>
        <name>thiamine diphosphate</name>
        <dbReference type="ChEBI" id="CHEBI:58937"/>
    </ligand>
</feature>
<feature type="binding site" evidence="13">
    <location>
        <position position="394"/>
    </location>
    <ligand>
        <name>substrate</name>
    </ligand>
</feature>
<gene>
    <name evidence="18" type="primary">tkt</name>
    <name evidence="18" type="ORF">HKX40_10220</name>
</gene>
<feature type="binding site" evidence="15">
    <location>
        <position position="192"/>
    </location>
    <ligand>
        <name>Mg(2+)</name>
        <dbReference type="ChEBI" id="CHEBI:18420"/>
    </ligand>
</feature>
<organism evidence="18 19">
    <name type="scientific">Pelistega europaea</name>
    <dbReference type="NCBI Taxonomy" id="106147"/>
    <lineage>
        <taxon>Bacteria</taxon>
        <taxon>Pseudomonadati</taxon>
        <taxon>Pseudomonadota</taxon>
        <taxon>Betaproteobacteria</taxon>
        <taxon>Burkholderiales</taxon>
        <taxon>Alcaligenaceae</taxon>
        <taxon>Pelistega</taxon>
    </lineage>
</organism>
<protein>
    <recommendedName>
        <fullName evidence="5 11">Transketolase</fullName>
        <ecNumber evidence="5 11">2.2.1.1</ecNumber>
    </recommendedName>
</protein>
<feature type="binding site" evidence="14">
    <location>
        <begin position="119"/>
        <end position="121"/>
    </location>
    <ligand>
        <name>thiamine diphosphate</name>
        <dbReference type="ChEBI" id="CHEBI:58937"/>
    </ligand>
</feature>
<reference evidence="18 19" key="1">
    <citation type="submission" date="2020-05" db="EMBL/GenBank/DDBJ databases">
        <authorList>
            <person name="Niu N."/>
        </authorList>
    </citation>
    <scope>NUCLEOTIDE SEQUENCE [LARGE SCALE GENOMIC DNA]</scope>
    <source>
        <strain evidence="18 19">LMG10982</strain>
    </source>
</reference>
<feature type="binding site" evidence="14">
    <location>
        <position position="190"/>
    </location>
    <ligand>
        <name>thiamine diphosphate</name>
        <dbReference type="ChEBI" id="CHEBI:58937"/>
    </ligand>
</feature>
<evidence type="ECO:0000313" key="18">
    <source>
        <dbReference type="EMBL" id="NOL50502.1"/>
    </source>
</evidence>
<evidence type="ECO:0000256" key="15">
    <source>
        <dbReference type="PIRSR" id="PIRSR605478-4"/>
    </source>
</evidence>
<dbReference type="Pfam" id="PF02779">
    <property type="entry name" value="Transket_pyr"/>
    <property type="match status" value="1"/>
</dbReference>
<feature type="binding site" evidence="13">
    <location>
        <position position="542"/>
    </location>
    <ligand>
        <name>substrate</name>
    </ligand>
</feature>
<evidence type="ECO:0000256" key="3">
    <source>
        <dbReference type="ARBA" id="ARBA00007131"/>
    </source>
</evidence>
<name>A0A7Y4P4W7_9BURK</name>
<feature type="binding site" evidence="14">
    <location>
        <position position="71"/>
    </location>
    <ligand>
        <name>thiamine diphosphate</name>
        <dbReference type="ChEBI" id="CHEBI:58937"/>
    </ligand>
</feature>